<dbReference type="GO" id="GO:0005886">
    <property type="term" value="C:plasma membrane"/>
    <property type="evidence" value="ECO:0007669"/>
    <property type="project" value="UniProtKB-SubCell"/>
</dbReference>
<dbReference type="InterPro" id="IPR020846">
    <property type="entry name" value="MFS_dom"/>
</dbReference>
<dbReference type="InterPro" id="IPR011701">
    <property type="entry name" value="MFS"/>
</dbReference>
<dbReference type="PROSITE" id="PS50850">
    <property type="entry name" value="MFS"/>
    <property type="match status" value="1"/>
</dbReference>
<dbReference type="AlphaFoldDB" id="A0A076F0R5"/>
<geneLocation type="plasmid" evidence="7 8">
    <name>pPDG3</name>
</geneLocation>
<sequence>MHESSSRRWWALGALMVAVLTVGFDITILNVALPTISSELSVGTDGLQWMVNAYVLVLAGLMLPCGALGDRYGRKRLFLIALALVGAASAAAEWANSAQTVIAARAVMGIGAAIILPVAFAVVAVLFEPAERAKAVSITVVGIGIGIGIPLGPILGVYLLERFWWGCHQCA</sequence>
<evidence type="ECO:0000256" key="5">
    <source>
        <dbReference type="SAM" id="Phobius"/>
    </source>
</evidence>
<reference evidence="7 8" key="1">
    <citation type="submission" date="2014-07" db="EMBL/GenBank/DDBJ databases">
        <title>Genome Sequence of Rhodococcus opacus Strain R7, a Biodegrader of Mono- and Polycyclic Aromatic Hydrocarbons.</title>
        <authorList>
            <person name="Di Gennaro P."/>
            <person name="Zampolli J."/>
            <person name="Presti I."/>
            <person name="Cappelletti M."/>
            <person name="D'Ursi P."/>
            <person name="Orro A."/>
            <person name="Mezzelani A."/>
            <person name="Milanesi L."/>
        </authorList>
    </citation>
    <scope>NUCLEOTIDE SEQUENCE [LARGE SCALE GENOMIC DNA]</scope>
    <source>
        <strain evidence="7 8">R7</strain>
        <plasmid evidence="7">pPDG3</plasmid>
    </source>
</reference>
<dbReference type="GO" id="GO:0022857">
    <property type="term" value="F:transmembrane transporter activity"/>
    <property type="evidence" value="ECO:0007669"/>
    <property type="project" value="InterPro"/>
</dbReference>
<evidence type="ECO:0000313" key="8">
    <source>
        <dbReference type="Proteomes" id="UP000028488"/>
    </source>
</evidence>
<gene>
    <name evidence="7" type="ORF">EP51_45265</name>
</gene>
<name>A0A076F0R5_RHOOP</name>
<keyword evidence="7" id="KW-0614">Plasmid</keyword>
<evidence type="ECO:0000256" key="3">
    <source>
        <dbReference type="ARBA" id="ARBA00022989"/>
    </source>
</evidence>
<dbReference type="Pfam" id="PF07690">
    <property type="entry name" value="MFS_1"/>
    <property type="match status" value="1"/>
</dbReference>
<feature type="transmembrane region" description="Helical" evidence="5">
    <location>
        <begin position="102"/>
        <end position="126"/>
    </location>
</feature>
<dbReference type="Gene3D" id="1.20.1720.10">
    <property type="entry name" value="Multidrug resistance protein D"/>
    <property type="match status" value="1"/>
</dbReference>
<dbReference type="Proteomes" id="UP000028488">
    <property type="component" value="Plasmid pPDG3"/>
</dbReference>
<accession>A0A076F0R5</accession>
<feature type="transmembrane region" description="Helical" evidence="5">
    <location>
        <begin position="49"/>
        <end position="69"/>
    </location>
</feature>
<evidence type="ECO:0000256" key="1">
    <source>
        <dbReference type="ARBA" id="ARBA00004651"/>
    </source>
</evidence>
<evidence type="ECO:0000259" key="6">
    <source>
        <dbReference type="PROSITE" id="PS50850"/>
    </source>
</evidence>
<comment type="subcellular location">
    <subcellularLocation>
        <location evidence="1">Cell membrane</location>
        <topology evidence="1">Multi-pass membrane protein</topology>
    </subcellularLocation>
</comment>
<dbReference type="PANTHER" id="PTHR42718:SF42">
    <property type="entry name" value="EXPORT PROTEIN"/>
    <property type="match status" value="1"/>
</dbReference>
<protein>
    <recommendedName>
        <fullName evidence="6">Major facilitator superfamily (MFS) profile domain-containing protein</fullName>
    </recommendedName>
</protein>
<feature type="transmembrane region" description="Helical" evidence="5">
    <location>
        <begin position="9"/>
        <end position="29"/>
    </location>
</feature>
<organism evidence="7 8">
    <name type="scientific">Rhodococcus opacus</name>
    <name type="common">Nocardia opaca</name>
    <dbReference type="NCBI Taxonomy" id="37919"/>
    <lineage>
        <taxon>Bacteria</taxon>
        <taxon>Bacillati</taxon>
        <taxon>Actinomycetota</taxon>
        <taxon>Actinomycetes</taxon>
        <taxon>Mycobacteriales</taxon>
        <taxon>Nocardiaceae</taxon>
        <taxon>Rhodococcus</taxon>
    </lineage>
</organism>
<evidence type="ECO:0000256" key="2">
    <source>
        <dbReference type="ARBA" id="ARBA00022692"/>
    </source>
</evidence>
<evidence type="ECO:0000256" key="4">
    <source>
        <dbReference type="ARBA" id="ARBA00023136"/>
    </source>
</evidence>
<keyword evidence="4 5" id="KW-0472">Membrane</keyword>
<proteinExistence type="predicted"/>
<feature type="transmembrane region" description="Helical" evidence="5">
    <location>
        <begin position="138"/>
        <end position="159"/>
    </location>
</feature>
<evidence type="ECO:0000313" key="7">
    <source>
        <dbReference type="EMBL" id="AII11248.1"/>
    </source>
</evidence>
<dbReference type="PANTHER" id="PTHR42718">
    <property type="entry name" value="MAJOR FACILITATOR SUPERFAMILY MULTIDRUG TRANSPORTER MFSC"/>
    <property type="match status" value="1"/>
</dbReference>
<keyword evidence="2 5" id="KW-0812">Transmembrane</keyword>
<dbReference type="RefSeq" id="WP_128643976.1">
    <property type="nucleotide sequence ID" value="NZ_CP008950.1"/>
</dbReference>
<feature type="transmembrane region" description="Helical" evidence="5">
    <location>
        <begin position="76"/>
        <end position="96"/>
    </location>
</feature>
<dbReference type="EMBL" id="CP008950">
    <property type="protein sequence ID" value="AII11248.1"/>
    <property type="molecule type" value="Genomic_DNA"/>
</dbReference>
<feature type="domain" description="Major facilitator superfamily (MFS) profile" evidence="6">
    <location>
        <begin position="11"/>
        <end position="171"/>
    </location>
</feature>
<dbReference type="InterPro" id="IPR036259">
    <property type="entry name" value="MFS_trans_sf"/>
</dbReference>
<dbReference type="SUPFAM" id="SSF103473">
    <property type="entry name" value="MFS general substrate transporter"/>
    <property type="match status" value="1"/>
</dbReference>
<keyword evidence="3 5" id="KW-1133">Transmembrane helix</keyword>